<keyword evidence="5 10" id="KW-0145">Chemotaxis</keyword>
<evidence type="ECO:0000256" key="8">
    <source>
        <dbReference type="ARBA" id="ARBA00022989"/>
    </source>
</evidence>
<dbReference type="Proteomes" id="UP000029492">
    <property type="component" value="Chromosome"/>
</dbReference>
<evidence type="ECO:0000256" key="7">
    <source>
        <dbReference type="ARBA" id="ARBA00022779"/>
    </source>
</evidence>
<keyword evidence="7 10" id="KW-0283">Flagellar rotation</keyword>
<keyword evidence="9 10" id="KW-0472">Membrane</keyword>
<feature type="compositionally biased region" description="Gly residues" evidence="11">
    <location>
        <begin position="53"/>
        <end position="75"/>
    </location>
</feature>
<organism evidence="12 13">
    <name type="scientific">Methylobacterium oryzae CBMB20</name>
    <dbReference type="NCBI Taxonomy" id="693986"/>
    <lineage>
        <taxon>Bacteria</taxon>
        <taxon>Pseudomonadati</taxon>
        <taxon>Pseudomonadota</taxon>
        <taxon>Alphaproteobacteria</taxon>
        <taxon>Hyphomicrobiales</taxon>
        <taxon>Methylobacteriaceae</taxon>
        <taxon>Methylobacterium</taxon>
    </lineage>
</organism>
<dbReference type="GO" id="GO:0005886">
    <property type="term" value="C:plasma membrane"/>
    <property type="evidence" value="ECO:0007669"/>
    <property type="project" value="UniProtKB-SubCell"/>
</dbReference>
<evidence type="ECO:0000313" key="12">
    <source>
        <dbReference type="EMBL" id="AIQ88788.1"/>
    </source>
</evidence>
<keyword evidence="6 10" id="KW-0812">Transmembrane</keyword>
<evidence type="ECO:0000256" key="6">
    <source>
        <dbReference type="ARBA" id="ARBA00022692"/>
    </source>
</evidence>
<dbReference type="InterPro" id="IPR005503">
    <property type="entry name" value="FliL"/>
</dbReference>
<dbReference type="HOGENOM" id="CLU_099018_2_1_5"/>
<reference evidence="12 13" key="1">
    <citation type="journal article" date="2014" name="PLoS ONE">
        <title>Genome Information of Methylobacterium oryzae, a Plant-Probiotic Methylotroph in the Phyllosphere.</title>
        <authorList>
            <person name="Kwak M.J."/>
            <person name="Jeong H."/>
            <person name="Madhaiyan M."/>
            <person name="Lee Y."/>
            <person name="Sa T.M."/>
            <person name="Oh T.K."/>
            <person name="Kim J.F."/>
        </authorList>
    </citation>
    <scope>NUCLEOTIDE SEQUENCE [LARGE SCALE GENOMIC DNA]</scope>
    <source>
        <strain evidence="12 13">CBMB20</strain>
    </source>
</reference>
<feature type="region of interest" description="Disordered" evidence="11">
    <location>
        <begin position="53"/>
        <end position="76"/>
    </location>
</feature>
<accession>A0A089NSF4</accession>
<keyword evidence="10" id="KW-0997">Cell inner membrane</keyword>
<dbReference type="PANTHER" id="PTHR35091">
    <property type="entry name" value="FLAGELLAR PROTEIN FLIL"/>
    <property type="match status" value="1"/>
</dbReference>
<dbReference type="EMBL" id="CP003811">
    <property type="protein sequence ID" value="AIQ88788.1"/>
    <property type="molecule type" value="Genomic_DNA"/>
</dbReference>
<dbReference type="GO" id="GO:0009425">
    <property type="term" value="C:bacterial-type flagellum basal body"/>
    <property type="evidence" value="ECO:0007669"/>
    <property type="project" value="InterPro"/>
</dbReference>
<feature type="region of interest" description="Disordered" evidence="11">
    <location>
        <begin position="1"/>
        <end position="21"/>
    </location>
</feature>
<gene>
    <name evidence="12" type="ORF">MOC_1033</name>
</gene>
<evidence type="ECO:0000256" key="4">
    <source>
        <dbReference type="ARBA" id="ARBA00022475"/>
    </source>
</evidence>
<dbReference type="eggNOG" id="COG1580">
    <property type="taxonomic scope" value="Bacteria"/>
</dbReference>
<dbReference type="GO" id="GO:0071978">
    <property type="term" value="P:bacterial-type flagellum-dependent swarming motility"/>
    <property type="evidence" value="ECO:0007669"/>
    <property type="project" value="TreeGrafter"/>
</dbReference>
<evidence type="ECO:0000256" key="1">
    <source>
        <dbReference type="ARBA" id="ARBA00002254"/>
    </source>
</evidence>
<dbReference type="STRING" id="693986.MOC_1033"/>
<evidence type="ECO:0000256" key="10">
    <source>
        <dbReference type="RuleBase" id="RU364125"/>
    </source>
</evidence>
<dbReference type="GO" id="GO:0006935">
    <property type="term" value="P:chemotaxis"/>
    <property type="evidence" value="ECO:0007669"/>
    <property type="project" value="UniProtKB-KW"/>
</dbReference>
<dbReference type="PANTHER" id="PTHR35091:SF2">
    <property type="entry name" value="FLAGELLAR PROTEIN FLIL"/>
    <property type="match status" value="1"/>
</dbReference>
<keyword evidence="12" id="KW-0969">Cilium</keyword>
<sequence>MAKKPKKASAEEGGAGAESAPKGKKKLMIMVAVAVLLVGGGAGAFLMMGGGGGKEAAQDGGHGGGHGADGKGVGPDGKKPVVFVDVREMLLNLSPDQPQDKARYAKVRIALELKDARAEEEVKPLMPRVEDALQVYMRELRASDITNSVGLFRLREELLRRVNIALYPAKVDAVLFKDVIVQ</sequence>
<evidence type="ECO:0000256" key="9">
    <source>
        <dbReference type="ARBA" id="ARBA00023136"/>
    </source>
</evidence>
<keyword evidence="12" id="KW-0282">Flagellum</keyword>
<evidence type="ECO:0000256" key="2">
    <source>
        <dbReference type="ARBA" id="ARBA00004162"/>
    </source>
</evidence>
<evidence type="ECO:0000256" key="5">
    <source>
        <dbReference type="ARBA" id="ARBA00022500"/>
    </source>
</evidence>
<dbReference type="KEGG" id="mor:MOC_1033"/>
<dbReference type="NCBIfam" id="NF009420">
    <property type="entry name" value="PRK12785.1"/>
    <property type="match status" value="1"/>
</dbReference>
<keyword evidence="13" id="KW-1185">Reference proteome</keyword>
<evidence type="ECO:0000313" key="13">
    <source>
        <dbReference type="Proteomes" id="UP000029492"/>
    </source>
</evidence>
<comment type="similarity">
    <text evidence="3 10">Belongs to the FliL family.</text>
</comment>
<keyword evidence="4" id="KW-1003">Cell membrane</keyword>
<comment type="function">
    <text evidence="1 10">Controls the rotational direction of flagella during chemotaxis.</text>
</comment>
<protein>
    <recommendedName>
        <fullName evidence="10">Flagellar protein FliL</fullName>
    </recommendedName>
</protein>
<evidence type="ECO:0000256" key="3">
    <source>
        <dbReference type="ARBA" id="ARBA00008281"/>
    </source>
</evidence>
<keyword evidence="12" id="KW-0966">Cell projection</keyword>
<dbReference type="AlphaFoldDB" id="A0A089NSF4"/>
<proteinExistence type="inferred from homology"/>
<name>A0A089NSF4_9HYPH</name>
<feature type="transmembrane region" description="Helical" evidence="10">
    <location>
        <begin position="27"/>
        <end position="48"/>
    </location>
</feature>
<comment type="subcellular location">
    <subcellularLocation>
        <location evidence="10">Cell inner membrane</location>
    </subcellularLocation>
    <subcellularLocation>
        <location evidence="2">Cell membrane</location>
        <topology evidence="2">Single-pass membrane protein</topology>
    </subcellularLocation>
</comment>
<dbReference type="RefSeq" id="WP_043755939.1">
    <property type="nucleotide sequence ID" value="NZ_CP003811.1"/>
</dbReference>
<evidence type="ECO:0000256" key="11">
    <source>
        <dbReference type="SAM" id="MobiDB-lite"/>
    </source>
</evidence>
<keyword evidence="8 10" id="KW-1133">Transmembrane helix</keyword>
<dbReference type="Pfam" id="PF03748">
    <property type="entry name" value="FliL"/>
    <property type="match status" value="1"/>
</dbReference>